<reference evidence="3" key="1">
    <citation type="submission" date="2023-05" db="EMBL/GenBank/DDBJ databases">
        <title>Genome and transcriptome analyses reveal genes involved in the formation of fine ridges on petal epidermal cells in Hibiscus trionum.</title>
        <authorList>
            <person name="Koshimizu S."/>
            <person name="Masuda S."/>
            <person name="Ishii T."/>
            <person name="Shirasu K."/>
            <person name="Hoshino A."/>
            <person name="Arita M."/>
        </authorList>
    </citation>
    <scope>NUCLEOTIDE SEQUENCE</scope>
    <source>
        <strain evidence="3">Hamamatsu line</strain>
    </source>
</reference>
<feature type="signal peptide" evidence="2">
    <location>
        <begin position="1"/>
        <end position="26"/>
    </location>
</feature>
<evidence type="ECO:0000256" key="2">
    <source>
        <dbReference type="SAM" id="SignalP"/>
    </source>
</evidence>
<gene>
    <name evidence="3" type="ORF">HRI_001529800</name>
</gene>
<accession>A0A9W7LXH8</accession>
<evidence type="ECO:0000313" key="3">
    <source>
        <dbReference type="EMBL" id="GMI78605.1"/>
    </source>
</evidence>
<dbReference type="EMBL" id="BSYR01000016">
    <property type="protein sequence ID" value="GMI78605.1"/>
    <property type="molecule type" value="Genomic_DNA"/>
</dbReference>
<evidence type="ECO:0008006" key="5">
    <source>
        <dbReference type="Google" id="ProtNLM"/>
    </source>
</evidence>
<organism evidence="3 4">
    <name type="scientific">Hibiscus trionum</name>
    <name type="common">Flower of an hour</name>
    <dbReference type="NCBI Taxonomy" id="183268"/>
    <lineage>
        <taxon>Eukaryota</taxon>
        <taxon>Viridiplantae</taxon>
        <taxon>Streptophyta</taxon>
        <taxon>Embryophyta</taxon>
        <taxon>Tracheophyta</taxon>
        <taxon>Spermatophyta</taxon>
        <taxon>Magnoliopsida</taxon>
        <taxon>eudicotyledons</taxon>
        <taxon>Gunneridae</taxon>
        <taxon>Pentapetalae</taxon>
        <taxon>rosids</taxon>
        <taxon>malvids</taxon>
        <taxon>Malvales</taxon>
        <taxon>Malvaceae</taxon>
        <taxon>Malvoideae</taxon>
        <taxon>Hibiscus</taxon>
    </lineage>
</organism>
<comment type="caution">
    <text evidence="3">The sequence shown here is derived from an EMBL/GenBank/DDBJ whole genome shotgun (WGS) entry which is preliminary data.</text>
</comment>
<dbReference type="AlphaFoldDB" id="A0A9W7LXH8"/>
<name>A0A9W7LXH8_HIBTR</name>
<evidence type="ECO:0000313" key="4">
    <source>
        <dbReference type="Proteomes" id="UP001165190"/>
    </source>
</evidence>
<feature type="chain" id="PRO_5040742189" description="Proline-rich protein" evidence="2">
    <location>
        <begin position="27"/>
        <end position="131"/>
    </location>
</feature>
<protein>
    <recommendedName>
        <fullName evidence="5">Proline-rich protein</fullName>
    </recommendedName>
</protein>
<keyword evidence="2" id="KW-0732">Signal</keyword>
<keyword evidence="4" id="KW-1185">Reference proteome</keyword>
<feature type="region of interest" description="Disordered" evidence="1">
    <location>
        <begin position="28"/>
        <end position="55"/>
    </location>
</feature>
<sequence>MARKNSGSSLFFSLFLILVLVVQSNAARRPRQLGDQNGMTSTEDKAVAGKKEEAKSNYGEMKNLPPFPFPFPDMPFSPPLQLPPLPFTPPLQLPPLPFTPPFGVPSAPPFAGFPFPPFPFPPIPFLTPPPL</sequence>
<proteinExistence type="predicted"/>
<dbReference type="Proteomes" id="UP001165190">
    <property type="component" value="Unassembled WGS sequence"/>
</dbReference>
<evidence type="ECO:0000256" key="1">
    <source>
        <dbReference type="SAM" id="MobiDB-lite"/>
    </source>
</evidence>
<feature type="compositionally biased region" description="Basic and acidic residues" evidence="1">
    <location>
        <begin position="42"/>
        <end position="55"/>
    </location>
</feature>